<evidence type="ECO:0000313" key="3">
    <source>
        <dbReference type="Proteomes" id="UP000189796"/>
    </source>
</evidence>
<reference evidence="2 3" key="1">
    <citation type="submission" date="2016-11" db="EMBL/GenBank/DDBJ databases">
        <authorList>
            <person name="Jaros S."/>
            <person name="Januszkiewicz K."/>
            <person name="Wedrychowicz H."/>
        </authorList>
    </citation>
    <scope>NUCLEOTIDE SEQUENCE [LARGE SCALE GENOMIC DNA]</scope>
    <source>
        <strain evidence="2 3">GAS138</strain>
    </source>
</reference>
<gene>
    <name evidence="2" type="ORF">SAMN05443248_5513</name>
</gene>
<feature type="region of interest" description="Disordered" evidence="1">
    <location>
        <begin position="92"/>
        <end position="123"/>
    </location>
</feature>
<protein>
    <submittedName>
        <fullName evidence="2">Uncharacterized protein</fullName>
    </submittedName>
</protein>
<dbReference type="AlphaFoldDB" id="A0A1M5UN07"/>
<evidence type="ECO:0000313" key="2">
    <source>
        <dbReference type="EMBL" id="SHH64395.1"/>
    </source>
</evidence>
<accession>A0A1M5UN07</accession>
<dbReference type="Proteomes" id="UP000189796">
    <property type="component" value="Chromosome I"/>
</dbReference>
<feature type="compositionally biased region" description="Low complexity" evidence="1">
    <location>
        <begin position="97"/>
        <end position="109"/>
    </location>
</feature>
<sequence>MGRGTLVTATKPCRTYCSGILATLVALSRTVTCMISDIHNLQLPLLCQLSKSTPNILWSVGSSLHNQFLQVGRGNPALMVARMSLNSVLERHAGKTPRAAASGASPARGLSGTAVRKETAARV</sequence>
<evidence type="ECO:0000256" key="1">
    <source>
        <dbReference type="SAM" id="MobiDB-lite"/>
    </source>
</evidence>
<dbReference type="EMBL" id="LT670817">
    <property type="protein sequence ID" value="SHH64395.1"/>
    <property type="molecule type" value="Genomic_DNA"/>
</dbReference>
<proteinExistence type="predicted"/>
<organism evidence="2 3">
    <name type="scientific">Bradyrhizobium erythrophlei</name>
    <dbReference type="NCBI Taxonomy" id="1437360"/>
    <lineage>
        <taxon>Bacteria</taxon>
        <taxon>Pseudomonadati</taxon>
        <taxon>Pseudomonadota</taxon>
        <taxon>Alphaproteobacteria</taxon>
        <taxon>Hyphomicrobiales</taxon>
        <taxon>Nitrobacteraceae</taxon>
        <taxon>Bradyrhizobium</taxon>
    </lineage>
</organism>
<name>A0A1M5UN07_9BRAD</name>